<dbReference type="Pfam" id="PF13279">
    <property type="entry name" value="4HBT_2"/>
    <property type="match status" value="1"/>
</dbReference>
<dbReference type="CDD" id="cd00586">
    <property type="entry name" value="4HBT"/>
    <property type="match status" value="1"/>
</dbReference>
<dbReference type="Gene3D" id="3.10.129.10">
    <property type="entry name" value="Hotdog Thioesterase"/>
    <property type="match status" value="1"/>
</dbReference>
<dbReference type="GO" id="GO:0047617">
    <property type="term" value="F:fatty acyl-CoA hydrolase activity"/>
    <property type="evidence" value="ECO:0007669"/>
    <property type="project" value="TreeGrafter"/>
</dbReference>
<reference evidence="1" key="1">
    <citation type="submission" date="2019-07" db="EMBL/GenBank/DDBJ databases">
        <title>Genomic Encyclopedia of Type Strains, Phase IV (KMG-IV): sequencing the most valuable type-strain genomes for metagenomic binning, comparative biology and taxonomic classification.</title>
        <authorList>
            <person name="Goeker M."/>
        </authorList>
    </citation>
    <scope>NUCLEOTIDE SEQUENCE</scope>
    <source>
        <strain evidence="1">DSM 44596</strain>
    </source>
</reference>
<organism evidence="1">
    <name type="scientific">Nocardia globerula</name>
    <dbReference type="NCBI Taxonomy" id="1818"/>
    <lineage>
        <taxon>Bacteria</taxon>
        <taxon>Bacillati</taxon>
        <taxon>Actinomycetota</taxon>
        <taxon>Actinomycetes</taxon>
        <taxon>Mycobacteriales</taxon>
        <taxon>Nocardiaceae</taxon>
        <taxon>Nocardia</taxon>
    </lineage>
</organism>
<evidence type="ECO:0000313" key="1">
    <source>
        <dbReference type="EMBL" id="TYQ05218.1"/>
    </source>
</evidence>
<gene>
    <name evidence="1" type="ORF">FNL38_103569</name>
</gene>
<comment type="caution">
    <text evidence="1">The sequence shown here is derived from an EMBL/GenBank/DDBJ whole genome shotgun (WGS) entry which is preliminary data.</text>
</comment>
<accession>A0A652YRP2</accession>
<dbReference type="EMBL" id="VNIQ01000003">
    <property type="protein sequence ID" value="TYQ05218.1"/>
    <property type="molecule type" value="Genomic_DNA"/>
</dbReference>
<keyword evidence="1" id="KW-0378">Hydrolase</keyword>
<name>A0A652YRP2_NOCGL</name>
<dbReference type="SUPFAM" id="SSF54637">
    <property type="entry name" value="Thioesterase/thiol ester dehydrase-isomerase"/>
    <property type="match status" value="1"/>
</dbReference>
<dbReference type="InterPro" id="IPR050563">
    <property type="entry name" value="4-hydroxybenzoyl-CoA_TE"/>
</dbReference>
<proteinExistence type="predicted"/>
<dbReference type="AlphaFoldDB" id="A0A652YRP2"/>
<dbReference type="InterPro" id="IPR029069">
    <property type="entry name" value="HotDog_dom_sf"/>
</dbReference>
<sequence length="141" mass="15686">MTARTYTSHVIVRWSDMDIFKHVNHARMVTLLEEARIDSLLSAGPEIAHLFETSVVAGIEVRYRTPLKHSDSPLAVTMWIEKLRAVDVTLRYEVRSAHAAPDSKPAVTATTQLAFADPDAGTLRRLSADERAALSAWTTED</sequence>
<dbReference type="PANTHER" id="PTHR31793">
    <property type="entry name" value="4-HYDROXYBENZOYL-COA THIOESTERASE FAMILY MEMBER"/>
    <property type="match status" value="1"/>
</dbReference>
<protein>
    <submittedName>
        <fullName evidence="1">Acyl-CoA thioester hydrolase</fullName>
    </submittedName>
</protein>
<dbReference type="PANTHER" id="PTHR31793:SF24">
    <property type="entry name" value="LONG-CHAIN ACYL-COA THIOESTERASE FADM"/>
    <property type="match status" value="1"/>
</dbReference>